<evidence type="ECO:0000313" key="2">
    <source>
        <dbReference type="EMBL" id="KKK97214.1"/>
    </source>
</evidence>
<reference evidence="2" key="1">
    <citation type="journal article" date="2015" name="Nature">
        <title>Complex archaea that bridge the gap between prokaryotes and eukaryotes.</title>
        <authorList>
            <person name="Spang A."/>
            <person name="Saw J.H."/>
            <person name="Jorgensen S.L."/>
            <person name="Zaremba-Niedzwiedzka K."/>
            <person name="Martijn J."/>
            <person name="Lind A.E."/>
            <person name="van Eijk R."/>
            <person name="Schleper C."/>
            <person name="Guy L."/>
            <person name="Ettema T.J."/>
        </authorList>
    </citation>
    <scope>NUCLEOTIDE SEQUENCE</scope>
</reference>
<feature type="compositionally biased region" description="Low complexity" evidence="1">
    <location>
        <begin position="61"/>
        <end position="74"/>
    </location>
</feature>
<dbReference type="EMBL" id="LAZR01046150">
    <property type="protein sequence ID" value="KKK97214.1"/>
    <property type="molecule type" value="Genomic_DNA"/>
</dbReference>
<proteinExistence type="predicted"/>
<organism evidence="2">
    <name type="scientific">marine sediment metagenome</name>
    <dbReference type="NCBI Taxonomy" id="412755"/>
    <lineage>
        <taxon>unclassified sequences</taxon>
        <taxon>metagenomes</taxon>
        <taxon>ecological metagenomes</taxon>
    </lineage>
</organism>
<dbReference type="AlphaFoldDB" id="A0A0F9C434"/>
<accession>A0A0F9C434</accession>
<comment type="caution">
    <text evidence="2">The sequence shown here is derived from an EMBL/GenBank/DDBJ whole genome shotgun (WGS) entry which is preliminary data.</text>
</comment>
<feature type="region of interest" description="Disordered" evidence="1">
    <location>
        <begin position="61"/>
        <end position="92"/>
    </location>
</feature>
<sequence>MATKRRKSRRRTPKIVFRTTSKHDRALSIAGQIGMHILSDPNALRITGTLLETLGKAMQRTADSTQTTATPTPDGVFDLSAFREKKKEPSDG</sequence>
<gene>
    <name evidence="2" type="ORF">LCGC14_2654960</name>
</gene>
<evidence type="ECO:0000256" key="1">
    <source>
        <dbReference type="SAM" id="MobiDB-lite"/>
    </source>
</evidence>
<name>A0A0F9C434_9ZZZZ</name>
<protein>
    <submittedName>
        <fullName evidence="2">Uncharacterized protein</fullName>
    </submittedName>
</protein>
<feature type="compositionally biased region" description="Basic and acidic residues" evidence="1">
    <location>
        <begin position="81"/>
        <end position="92"/>
    </location>
</feature>